<organism evidence="1 2">
    <name type="scientific">Rhizopogon vinicolor AM-OR11-026</name>
    <dbReference type="NCBI Taxonomy" id="1314800"/>
    <lineage>
        <taxon>Eukaryota</taxon>
        <taxon>Fungi</taxon>
        <taxon>Dikarya</taxon>
        <taxon>Basidiomycota</taxon>
        <taxon>Agaricomycotina</taxon>
        <taxon>Agaricomycetes</taxon>
        <taxon>Agaricomycetidae</taxon>
        <taxon>Boletales</taxon>
        <taxon>Suillineae</taxon>
        <taxon>Rhizopogonaceae</taxon>
        <taxon>Rhizopogon</taxon>
    </lineage>
</organism>
<reference evidence="1 2" key="1">
    <citation type="submission" date="2016-06" db="EMBL/GenBank/DDBJ databases">
        <title>Comparative genomics of the ectomycorrhizal sister species Rhizopogon vinicolor and Rhizopogon vesiculosus (Basidiomycota: Boletales) reveals a divergence of the mating type B locus.</title>
        <authorList>
            <consortium name="DOE Joint Genome Institute"/>
            <person name="Mujic A.B."/>
            <person name="Kuo A."/>
            <person name="Tritt A."/>
            <person name="Lipzen A."/>
            <person name="Chen C."/>
            <person name="Johnson J."/>
            <person name="Sharma A."/>
            <person name="Barry K."/>
            <person name="Grigoriev I.V."/>
            <person name="Spatafora J.W."/>
        </authorList>
    </citation>
    <scope>NUCLEOTIDE SEQUENCE [LARGE SCALE GENOMIC DNA]</scope>
    <source>
        <strain evidence="1 2">AM-OR11-026</strain>
    </source>
</reference>
<dbReference type="InParanoid" id="A0A1B7N4Y2"/>
<keyword evidence="2" id="KW-1185">Reference proteome</keyword>
<evidence type="ECO:0000313" key="2">
    <source>
        <dbReference type="Proteomes" id="UP000092154"/>
    </source>
</evidence>
<proteinExistence type="predicted"/>
<accession>A0A1B7N4Y2</accession>
<gene>
    <name evidence="1" type="ORF">K503DRAFT_769043</name>
</gene>
<evidence type="ECO:0000313" key="1">
    <source>
        <dbReference type="EMBL" id="OAX39917.1"/>
    </source>
</evidence>
<dbReference type="EMBL" id="KV448230">
    <property type="protein sequence ID" value="OAX39917.1"/>
    <property type="molecule type" value="Genomic_DNA"/>
</dbReference>
<name>A0A1B7N4Y2_9AGAM</name>
<dbReference type="OrthoDB" id="2682813at2759"/>
<sequence>MFCLHSRYPCWSSTTSQLCQTDWQNSRELLHQLIPHHPTQTMRFSFFLVIAALTASMSVSACSGYDVACSDDGDCCSGLYCDDLASGQFYCRLRKAINDRRTRC</sequence>
<dbReference type="AlphaFoldDB" id="A0A1B7N4Y2"/>
<dbReference type="Proteomes" id="UP000092154">
    <property type="component" value="Unassembled WGS sequence"/>
</dbReference>
<protein>
    <submittedName>
        <fullName evidence="1">Uncharacterized protein</fullName>
    </submittedName>
</protein>